<evidence type="ECO:0000313" key="2">
    <source>
        <dbReference type="EMBL" id="CAJ1370370.1"/>
    </source>
</evidence>
<dbReference type="EMBL" id="CAUJNA010000013">
    <property type="protein sequence ID" value="CAJ1370370.1"/>
    <property type="molecule type" value="Genomic_DNA"/>
</dbReference>
<feature type="region of interest" description="Disordered" evidence="1">
    <location>
        <begin position="188"/>
        <end position="271"/>
    </location>
</feature>
<evidence type="ECO:0000256" key="1">
    <source>
        <dbReference type="SAM" id="MobiDB-lite"/>
    </source>
</evidence>
<name>A0AA36HJL2_9DINO</name>
<gene>
    <name evidence="2" type="ORF">EVOR1521_LOCUS945</name>
</gene>
<accession>A0AA36HJL2</accession>
<feature type="compositionally biased region" description="Low complexity" evidence="1">
    <location>
        <begin position="14"/>
        <end position="26"/>
    </location>
</feature>
<proteinExistence type="predicted"/>
<evidence type="ECO:0000313" key="3">
    <source>
        <dbReference type="Proteomes" id="UP001178507"/>
    </source>
</evidence>
<comment type="caution">
    <text evidence="2">The sequence shown here is derived from an EMBL/GenBank/DDBJ whole genome shotgun (WGS) entry which is preliminary data.</text>
</comment>
<dbReference type="AlphaFoldDB" id="A0AA36HJL2"/>
<organism evidence="2 3">
    <name type="scientific">Effrenium voratum</name>
    <dbReference type="NCBI Taxonomy" id="2562239"/>
    <lineage>
        <taxon>Eukaryota</taxon>
        <taxon>Sar</taxon>
        <taxon>Alveolata</taxon>
        <taxon>Dinophyceae</taxon>
        <taxon>Suessiales</taxon>
        <taxon>Symbiodiniaceae</taxon>
        <taxon>Effrenium</taxon>
    </lineage>
</organism>
<reference evidence="2" key="1">
    <citation type="submission" date="2023-08" db="EMBL/GenBank/DDBJ databases">
        <authorList>
            <person name="Chen Y."/>
            <person name="Shah S."/>
            <person name="Dougan E. K."/>
            <person name="Thang M."/>
            <person name="Chan C."/>
        </authorList>
    </citation>
    <scope>NUCLEOTIDE SEQUENCE</scope>
</reference>
<dbReference type="Proteomes" id="UP001178507">
    <property type="component" value="Unassembled WGS sequence"/>
</dbReference>
<keyword evidence="3" id="KW-1185">Reference proteome</keyword>
<protein>
    <submittedName>
        <fullName evidence="2">Uncharacterized protein</fullName>
    </submittedName>
</protein>
<feature type="region of interest" description="Disordered" evidence="1">
    <location>
        <begin position="14"/>
        <end position="74"/>
    </location>
</feature>
<feature type="compositionally biased region" description="Basic and acidic residues" evidence="1">
    <location>
        <begin position="33"/>
        <end position="45"/>
    </location>
</feature>
<sequence length="334" mass="36187">MLVSALWEMRGGASDMSFRSASSSPSPRGHIAQPREHPREEDSTRRKLFANQEPGPTVQWRRSSASGEGDETGASAVPVLVQELVRLRMQLDEERSISQGLVAERANLRSQVCKAQNELEAFRENHKHVLLGMEQLAIQLGKAKEREVQAARMEASLQTVQAMSESGAYPGRQDAALAALRAGLSSALEKPSGTEASPWPPGRSSKAHRSAAIAKPQWDGCYLSSPAREGGAPADSGGHRSSSPRRSGEDGALSPSADHLPPPPSSKCWEWPLSKPEKQERVAMIDAQLWRYEQTGLIEQVEMLHDLCAQHGIVPVADVSMDMDEGSTASSESV</sequence>